<evidence type="ECO:0000313" key="1">
    <source>
        <dbReference type="EMBL" id="OWZ12758.1"/>
    </source>
</evidence>
<sequence>MLAQRYRRVVLQFRERLSMYIKRLLSAVLITPSTSPWASPIVVIIKVNGVDIRLCIDYQ</sequence>
<organism evidence="1 2">
    <name type="scientific">Phytophthora megakarya</name>
    <dbReference type="NCBI Taxonomy" id="4795"/>
    <lineage>
        <taxon>Eukaryota</taxon>
        <taxon>Sar</taxon>
        <taxon>Stramenopiles</taxon>
        <taxon>Oomycota</taxon>
        <taxon>Peronosporomycetes</taxon>
        <taxon>Peronosporales</taxon>
        <taxon>Peronosporaceae</taxon>
        <taxon>Phytophthora</taxon>
    </lineage>
</organism>
<keyword evidence="2" id="KW-1185">Reference proteome</keyword>
<dbReference type="OrthoDB" id="120907at2759"/>
<dbReference type="PANTHER" id="PTHR33064">
    <property type="entry name" value="POL PROTEIN"/>
    <property type="match status" value="1"/>
</dbReference>
<keyword evidence="1" id="KW-0808">Transferase</keyword>
<accession>A0A225W6C8</accession>
<proteinExistence type="predicted"/>
<protein>
    <submittedName>
        <fullName evidence="1">Reverse transcriptase</fullName>
    </submittedName>
</protein>
<dbReference type="SUPFAM" id="SSF56672">
    <property type="entry name" value="DNA/RNA polymerases"/>
    <property type="match status" value="1"/>
</dbReference>
<dbReference type="EMBL" id="NBNE01001760">
    <property type="protein sequence ID" value="OWZ12758.1"/>
    <property type="molecule type" value="Genomic_DNA"/>
</dbReference>
<dbReference type="Gene3D" id="3.10.10.10">
    <property type="entry name" value="HIV Type 1 Reverse Transcriptase, subunit A, domain 1"/>
    <property type="match status" value="1"/>
</dbReference>
<comment type="caution">
    <text evidence="1">The sequence shown here is derived from an EMBL/GenBank/DDBJ whole genome shotgun (WGS) entry which is preliminary data.</text>
</comment>
<dbReference type="AlphaFoldDB" id="A0A225W6C8"/>
<dbReference type="PANTHER" id="PTHR33064:SF37">
    <property type="entry name" value="RIBONUCLEASE H"/>
    <property type="match status" value="1"/>
</dbReference>
<dbReference type="GO" id="GO:0003964">
    <property type="term" value="F:RNA-directed DNA polymerase activity"/>
    <property type="evidence" value="ECO:0007669"/>
    <property type="project" value="UniProtKB-KW"/>
</dbReference>
<dbReference type="Proteomes" id="UP000198211">
    <property type="component" value="Unassembled WGS sequence"/>
</dbReference>
<keyword evidence="1" id="KW-0548">Nucleotidyltransferase</keyword>
<reference evidence="2" key="1">
    <citation type="submission" date="2017-03" db="EMBL/GenBank/DDBJ databases">
        <title>Phytopthora megakarya and P. palmivora, two closely related causual agents of cacao black pod achieved similar genome size and gene model numbers by different mechanisms.</title>
        <authorList>
            <person name="Ali S."/>
            <person name="Shao J."/>
            <person name="Larry D.J."/>
            <person name="Kronmiller B."/>
            <person name="Shen D."/>
            <person name="Strem M.D."/>
            <person name="Melnick R.L."/>
            <person name="Guiltinan M.J."/>
            <person name="Tyler B.M."/>
            <person name="Meinhardt L.W."/>
            <person name="Bailey B.A."/>
        </authorList>
    </citation>
    <scope>NUCLEOTIDE SEQUENCE [LARGE SCALE GENOMIC DNA]</scope>
    <source>
        <strain evidence="2">zdho120</strain>
    </source>
</reference>
<name>A0A225W6C8_9STRA</name>
<dbReference type="InterPro" id="IPR043502">
    <property type="entry name" value="DNA/RNA_pol_sf"/>
</dbReference>
<gene>
    <name evidence="1" type="ORF">PHMEG_00014023</name>
</gene>
<keyword evidence="1" id="KW-0695">RNA-directed DNA polymerase</keyword>
<dbReference type="InterPro" id="IPR051320">
    <property type="entry name" value="Viral_Replic_Matur_Polypro"/>
</dbReference>
<evidence type="ECO:0000313" key="2">
    <source>
        <dbReference type="Proteomes" id="UP000198211"/>
    </source>
</evidence>